<dbReference type="EMBL" id="JARAWN010000057">
    <property type="protein sequence ID" value="MDX3130622.1"/>
    <property type="molecule type" value="Genomic_DNA"/>
</dbReference>
<dbReference type="RefSeq" id="WP_319691382.1">
    <property type="nucleotide sequence ID" value="NZ_JARAWN010000057.1"/>
</dbReference>
<evidence type="ECO:0000313" key="2">
    <source>
        <dbReference type="Proteomes" id="UP001273589"/>
    </source>
</evidence>
<sequence>MADTEAVPPNPAEETGKRSCACIIAHPQDEAERARAQAALDNGLATNDAHGVFVACMQLLQPCPARYEVVAR</sequence>
<comment type="caution">
    <text evidence="1">The sequence shown here is derived from an EMBL/GenBank/DDBJ whole genome shotgun (WGS) entry which is preliminary data.</text>
</comment>
<dbReference type="AlphaFoldDB" id="A0AAJ2PP44"/>
<reference evidence="1" key="1">
    <citation type="journal article" date="2023" name="Microb. Genom.">
        <title>Mesoterricola silvestris gen. nov., sp. nov., Mesoterricola sediminis sp. nov., Geothrix oryzae sp. nov., Geothrix edaphica sp. nov., Geothrix rubra sp. nov., and Geothrix limicola sp. nov., six novel members of Acidobacteriota isolated from soils.</title>
        <authorList>
            <person name="Weisberg A.J."/>
            <person name="Pearce E."/>
            <person name="Kramer C.G."/>
            <person name="Chang J.H."/>
            <person name="Clarke C.R."/>
        </authorList>
    </citation>
    <scope>NUCLEOTIDE SEQUENCE</scope>
    <source>
        <strain evidence="1">ND06-05F</strain>
    </source>
</reference>
<organism evidence="1 2">
    <name type="scientific">Streptomyces europaeiscabiei</name>
    <dbReference type="NCBI Taxonomy" id="146819"/>
    <lineage>
        <taxon>Bacteria</taxon>
        <taxon>Bacillati</taxon>
        <taxon>Actinomycetota</taxon>
        <taxon>Actinomycetes</taxon>
        <taxon>Kitasatosporales</taxon>
        <taxon>Streptomycetaceae</taxon>
        <taxon>Streptomyces</taxon>
    </lineage>
</organism>
<name>A0AAJ2PP44_9ACTN</name>
<evidence type="ECO:0000313" key="1">
    <source>
        <dbReference type="EMBL" id="MDX3130622.1"/>
    </source>
</evidence>
<accession>A0AAJ2PP44</accession>
<gene>
    <name evidence="1" type="ORF">PV367_12640</name>
</gene>
<proteinExistence type="predicted"/>
<protein>
    <submittedName>
        <fullName evidence="1">Uncharacterized protein</fullName>
    </submittedName>
</protein>
<dbReference type="Proteomes" id="UP001273589">
    <property type="component" value="Unassembled WGS sequence"/>
</dbReference>